<keyword evidence="1" id="KW-0677">Repeat</keyword>
<protein>
    <recommendedName>
        <fullName evidence="5">Pentacotripeptide-repeat region of PRORP domain-containing protein</fullName>
    </recommendedName>
</protein>
<organism evidence="4">
    <name type="scientific">Selaginella moellendorffii</name>
    <name type="common">Spikemoss</name>
    <dbReference type="NCBI Taxonomy" id="88036"/>
    <lineage>
        <taxon>Eukaryota</taxon>
        <taxon>Viridiplantae</taxon>
        <taxon>Streptophyta</taxon>
        <taxon>Embryophyta</taxon>
        <taxon>Tracheophyta</taxon>
        <taxon>Lycopodiopsida</taxon>
        <taxon>Selaginellales</taxon>
        <taxon>Selaginellaceae</taxon>
        <taxon>Selaginella</taxon>
    </lineage>
</organism>
<dbReference type="eggNOG" id="KOG4197">
    <property type="taxonomic scope" value="Eukaryota"/>
</dbReference>
<evidence type="ECO:0000256" key="2">
    <source>
        <dbReference type="PROSITE-ProRule" id="PRU00708"/>
    </source>
</evidence>
<proteinExistence type="predicted"/>
<feature type="repeat" description="PPR" evidence="2">
    <location>
        <begin position="10"/>
        <end position="44"/>
    </location>
</feature>
<accession>D8R9R4</accession>
<evidence type="ECO:0000313" key="3">
    <source>
        <dbReference type="EMBL" id="EFJ31197.1"/>
    </source>
</evidence>
<dbReference type="Proteomes" id="UP000001514">
    <property type="component" value="Unassembled WGS sequence"/>
</dbReference>
<dbReference type="InterPro" id="IPR046960">
    <property type="entry name" value="PPR_At4g14850-like_plant"/>
</dbReference>
<dbReference type="AlphaFoldDB" id="D8R9R4"/>
<dbReference type="GO" id="GO:0009451">
    <property type="term" value="P:RNA modification"/>
    <property type="evidence" value="ECO:0007669"/>
    <property type="project" value="InterPro"/>
</dbReference>
<feature type="repeat" description="PPR" evidence="2">
    <location>
        <begin position="111"/>
        <end position="145"/>
    </location>
</feature>
<dbReference type="KEGG" id="smo:SELMODRAFT_88277"/>
<evidence type="ECO:0000313" key="4">
    <source>
        <dbReference type="Proteomes" id="UP000001514"/>
    </source>
</evidence>
<dbReference type="EMBL" id="GL377574">
    <property type="protein sequence ID" value="EFJ31197.1"/>
    <property type="molecule type" value="Genomic_DNA"/>
</dbReference>
<dbReference type="SUPFAM" id="SSF48452">
    <property type="entry name" value="TPR-like"/>
    <property type="match status" value="1"/>
</dbReference>
<dbReference type="NCBIfam" id="TIGR00756">
    <property type="entry name" value="PPR"/>
    <property type="match status" value="2"/>
</dbReference>
<reference evidence="3 4" key="1">
    <citation type="journal article" date="2011" name="Science">
        <title>The Selaginella genome identifies genetic changes associated with the evolution of vascular plants.</title>
        <authorList>
            <person name="Banks J.A."/>
            <person name="Nishiyama T."/>
            <person name="Hasebe M."/>
            <person name="Bowman J.L."/>
            <person name="Gribskov M."/>
            <person name="dePamphilis C."/>
            <person name="Albert V.A."/>
            <person name="Aono N."/>
            <person name="Aoyama T."/>
            <person name="Ambrose B.A."/>
            <person name="Ashton N.W."/>
            <person name="Axtell M.J."/>
            <person name="Barker E."/>
            <person name="Barker M.S."/>
            <person name="Bennetzen J.L."/>
            <person name="Bonawitz N.D."/>
            <person name="Chapple C."/>
            <person name="Cheng C."/>
            <person name="Correa L.G."/>
            <person name="Dacre M."/>
            <person name="DeBarry J."/>
            <person name="Dreyer I."/>
            <person name="Elias M."/>
            <person name="Engstrom E.M."/>
            <person name="Estelle M."/>
            <person name="Feng L."/>
            <person name="Finet C."/>
            <person name="Floyd S.K."/>
            <person name="Frommer W.B."/>
            <person name="Fujita T."/>
            <person name="Gramzow L."/>
            <person name="Gutensohn M."/>
            <person name="Harholt J."/>
            <person name="Hattori M."/>
            <person name="Heyl A."/>
            <person name="Hirai T."/>
            <person name="Hiwatashi Y."/>
            <person name="Ishikawa M."/>
            <person name="Iwata M."/>
            <person name="Karol K.G."/>
            <person name="Koehler B."/>
            <person name="Kolukisaoglu U."/>
            <person name="Kubo M."/>
            <person name="Kurata T."/>
            <person name="Lalonde S."/>
            <person name="Li K."/>
            <person name="Li Y."/>
            <person name="Litt A."/>
            <person name="Lyons E."/>
            <person name="Manning G."/>
            <person name="Maruyama T."/>
            <person name="Michael T.P."/>
            <person name="Mikami K."/>
            <person name="Miyazaki S."/>
            <person name="Morinaga S."/>
            <person name="Murata T."/>
            <person name="Mueller-Roeber B."/>
            <person name="Nelson D.R."/>
            <person name="Obara M."/>
            <person name="Oguri Y."/>
            <person name="Olmstead R.G."/>
            <person name="Onodera N."/>
            <person name="Petersen B.L."/>
            <person name="Pils B."/>
            <person name="Prigge M."/>
            <person name="Rensing S.A."/>
            <person name="Riano-Pachon D.M."/>
            <person name="Roberts A.W."/>
            <person name="Sato Y."/>
            <person name="Scheller H.V."/>
            <person name="Schulz B."/>
            <person name="Schulz C."/>
            <person name="Shakirov E.V."/>
            <person name="Shibagaki N."/>
            <person name="Shinohara N."/>
            <person name="Shippen D.E."/>
            <person name="Soerensen I."/>
            <person name="Sotooka R."/>
            <person name="Sugimoto N."/>
            <person name="Sugita M."/>
            <person name="Sumikawa N."/>
            <person name="Tanurdzic M."/>
            <person name="Theissen G."/>
            <person name="Ulvskov P."/>
            <person name="Wakazuki S."/>
            <person name="Weng J.K."/>
            <person name="Willats W.W."/>
            <person name="Wipf D."/>
            <person name="Wolf P.G."/>
            <person name="Yang L."/>
            <person name="Zimmer A.D."/>
            <person name="Zhu Q."/>
            <person name="Mitros T."/>
            <person name="Hellsten U."/>
            <person name="Loque D."/>
            <person name="Otillar R."/>
            <person name="Salamov A."/>
            <person name="Schmutz J."/>
            <person name="Shapiro H."/>
            <person name="Lindquist E."/>
            <person name="Lucas S."/>
            <person name="Rokhsar D."/>
            <person name="Grigoriev I.V."/>
        </authorList>
    </citation>
    <scope>NUCLEOTIDE SEQUENCE [LARGE SCALE GENOMIC DNA]</scope>
</reference>
<dbReference type="Pfam" id="PF01535">
    <property type="entry name" value="PPR"/>
    <property type="match status" value="3"/>
</dbReference>
<dbReference type="InterPro" id="IPR002885">
    <property type="entry name" value="PPR_rpt"/>
</dbReference>
<evidence type="ECO:0008006" key="5">
    <source>
        <dbReference type="Google" id="ProtNLM"/>
    </source>
</evidence>
<dbReference type="STRING" id="88036.D8R9R4"/>
<dbReference type="HOGENOM" id="CLU_002706_0_0_1"/>
<dbReference type="GO" id="GO:0003723">
    <property type="term" value="F:RNA binding"/>
    <property type="evidence" value="ECO:0007669"/>
    <property type="project" value="InterPro"/>
</dbReference>
<dbReference type="Gramene" id="EFJ31197">
    <property type="protein sequence ID" value="EFJ31197"/>
    <property type="gene ID" value="SELMODRAFT_88277"/>
</dbReference>
<gene>
    <name evidence="3" type="ORF">SELMODRAFT_88277</name>
</gene>
<dbReference type="InterPro" id="IPR011990">
    <property type="entry name" value="TPR-like_helical_dom_sf"/>
</dbReference>
<dbReference type="Gene3D" id="1.25.40.10">
    <property type="entry name" value="Tetratricopeptide repeat domain"/>
    <property type="match status" value="2"/>
</dbReference>
<dbReference type="PANTHER" id="PTHR47926">
    <property type="entry name" value="PENTATRICOPEPTIDE REPEAT-CONTAINING PROTEIN"/>
    <property type="match status" value="1"/>
</dbReference>
<sequence length="189" mass="20913">MVFKASREKNLATLNAMLVASSKSGNLEESKRIFDQMPEWDVISWTTMIIAYTQHGHLDAARRIFTMAMDAVHPNDVTFLGVFVACAHLGQVAEIYAYLASMEIDYGIVPTQDHYSCIVSALGRLGQLKAAMEMIQRMPTAGTAAAWESLLSGYRFQRDPRRGIDAAKQILEIEPQNAAGYVLLSNALL</sequence>
<dbReference type="PROSITE" id="PS51375">
    <property type="entry name" value="PPR"/>
    <property type="match status" value="2"/>
</dbReference>
<keyword evidence="4" id="KW-1185">Reference proteome</keyword>
<name>D8R9R4_SELML</name>
<dbReference type="InParanoid" id="D8R9R4"/>
<evidence type="ECO:0000256" key="1">
    <source>
        <dbReference type="ARBA" id="ARBA00022737"/>
    </source>
</evidence>